<evidence type="ECO:0000313" key="1">
    <source>
        <dbReference type="EMBL" id="SFR99076.1"/>
    </source>
</evidence>
<reference evidence="1 2" key="1">
    <citation type="submission" date="2016-10" db="EMBL/GenBank/DDBJ databases">
        <authorList>
            <person name="Varghese N."/>
            <person name="Submissions S."/>
        </authorList>
    </citation>
    <scope>NUCLEOTIDE SEQUENCE [LARGE SCALE GENOMIC DNA]</scope>
    <source>
        <strain evidence="1 2">IAM 15147</strain>
    </source>
</reference>
<protein>
    <submittedName>
        <fullName evidence="1">Uncharacterized protein</fullName>
    </submittedName>
</protein>
<dbReference type="InterPro" id="IPR010985">
    <property type="entry name" value="Ribbon_hlx_hlx"/>
</dbReference>
<keyword evidence="2" id="KW-1185">Reference proteome</keyword>
<sequence>MRGVASCRPGPTASVGGRIYRRGMPKMIRIPDLPESVHAALASRADARGLSFNAYLLEELTRIAAREPAGLRGAGDVPEHGGEPG</sequence>
<organism evidence="1 2">
    <name type="scientific">Agrococcus baldri</name>
    <dbReference type="NCBI Taxonomy" id="153730"/>
    <lineage>
        <taxon>Bacteria</taxon>
        <taxon>Bacillati</taxon>
        <taxon>Actinomycetota</taxon>
        <taxon>Actinomycetes</taxon>
        <taxon>Micrococcales</taxon>
        <taxon>Microbacteriaceae</taxon>
        <taxon>Agrococcus</taxon>
    </lineage>
</organism>
<evidence type="ECO:0000313" key="2">
    <source>
        <dbReference type="Proteomes" id="UP000198506"/>
    </source>
</evidence>
<name>A0AA94HK75_9MICO</name>
<dbReference type="EMBL" id="FOZN01000001">
    <property type="protein sequence ID" value="SFR99076.1"/>
    <property type="molecule type" value="Genomic_DNA"/>
</dbReference>
<gene>
    <name evidence="1" type="ORF">SAMN04487783_0307</name>
</gene>
<comment type="caution">
    <text evidence="1">The sequence shown here is derived from an EMBL/GenBank/DDBJ whole genome shotgun (WGS) entry which is preliminary data.</text>
</comment>
<dbReference type="GO" id="GO:0006355">
    <property type="term" value="P:regulation of DNA-templated transcription"/>
    <property type="evidence" value="ECO:0007669"/>
    <property type="project" value="InterPro"/>
</dbReference>
<proteinExistence type="predicted"/>
<dbReference type="SUPFAM" id="SSF47598">
    <property type="entry name" value="Ribbon-helix-helix"/>
    <property type="match status" value="1"/>
</dbReference>
<accession>A0AA94HK75</accession>
<dbReference type="AlphaFoldDB" id="A0AA94HK75"/>
<dbReference type="Proteomes" id="UP000198506">
    <property type="component" value="Unassembled WGS sequence"/>
</dbReference>